<protein>
    <submittedName>
        <fullName evidence="1">Uncharacterized protein</fullName>
    </submittedName>
</protein>
<accession>A0A645FV68</accession>
<evidence type="ECO:0000313" key="1">
    <source>
        <dbReference type="EMBL" id="MPN18428.1"/>
    </source>
</evidence>
<organism evidence="1">
    <name type="scientific">bioreactor metagenome</name>
    <dbReference type="NCBI Taxonomy" id="1076179"/>
    <lineage>
        <taxon>unclassified sequences</taxon>
        <taxon>metagenomes</taxon>
        <taxon>ecological metagenomes</taxon>
    </lineage>
</organism>
<proteinExistence type="predicted"/>
<sequence>MARFSVSCVANISQKVYNKDNCKIIDKAAERRRRKATRACTVCMAAVKPYESVGLFLYIIMG</sequence>
<dbReference type="AlphaFoldDB" id="A0A645FV68"/>
<name>A0A645FV68_9ZZZZ</name>
<comment type="caution">
    <text evidence="1">The sequence shown here is derived from an EMBL/GenBank/DDBJ whole genome shotgun (WGS) entry which is preliminary data.</text>
</comment>
<dbReference type="EMBL" id="VSSQ01065754">
    <property type="protein sequence ID" value="MPN18428.1"/>
    <property type="molecule type" value="Genomic_DNA"/>
</dbReference>
<reference evidence="1" key="1">
    <citation type="submission" date="2019-08" db="EMBL/GenBank/DDBJ databases">
        <authorList>
            <person name="Kucharzyk K."/>
            <person name="Murdoch R.W."/>
            <person name="Higgins S."/>
            <person name="Loffler F."/>
        </authorList>
    </citation>
    <scope>NUCLEOTIDE SEQUENCE</scope>
</reference>
<gene>
    <name evidence="1" type="ORF">SDC9_165788</name>
</gene>